<evidence type="ECO:0000256" key="1">
    <source>
        <dbReference type="ARBA" id="ARBA00007164"/>
    </source>
</evidence>
<proteinExistence type="inferred from homology"/>
<feature type="domain" description="Peptidase S11 D-alanyl-D-alanine carboxypeptidase A N-terminal" evidence="9">
    <location>
        <begin position="35"/>
        <end position="256"/>
    </location>
</feature>
<dbReference type="RefSeq" id="WP_367854226.1">
    <property type="nucleotide sequence ID" value="NZ_JBFOHK010000002.1"/>
</dbReference>
<accession>A0ABV3QFA3</accession>
<evidence type="ECO:0000256" key="2">
    <source>
        <dbReference type="ARBA" id="ARBA00022729"/>
    </source>
</evidence>
<dbReference type="Pfam" id="PF00768">
    <property type="entry name" value="Peptidase_S11"/>
    <property type="match status" value="1"/>
</dbReference>
<dbReference type="PROSITE" id="PS51257">
    <property type="entry name" value="PROKAR_LIPOPROTEIN"/>
    <property type="match status" value="1"/>
</dbReference>
<feature type="compositionally biased region" description="Basic residues" evidence="8">
    <location>
        <begin position="349"/>
        <end position="371"/>
    </location>
</feature>
<evidence type="ECO:0000313" key="11">
    <source>
        <dbReference type="Proteomes" id="UP001556220"/>
    </source>
</evidence>
<dbReference type="GO" id="GO:0004180">
    <property type="term" value="F:carboxypeptidase activity"/>
    <property type="evidence" value="ECO:0007669"/>
    <property type="project" value="UniProtKB-KW"/>
</dbReference>
<keyword evidence="10" id="KW-0645">Protease</keyword>
<keyword evidence="2" id="KW-0732">Signal</keyword>
<dbReference type="EMBL" id="JBFOHK010000002">
    <property type="protein sequence ID" value="MEW9572171.1"/>
    <property type="molecule type" value="Genomic_DNA"/>
</dbReference>
<evidence type="ECO:0000256" key="5">
    <source>
        <dbReference type="ARBA" id="ARBA00022984"/>
    </source>
</evidence>
<name>A0ABV3QFA3_9GAMM</name>
<keyword evidence="4" id="KW-0133">Cell shape</keyword>
<keyword evidence="3 10" id="KW-0378">Hydrolase</keyword>
<keyword evidence="5" id="KW-0573">Peptidoglycan synthesis</keyword>
<evidence type="ECO:0000256" key="4">
    <source>
        <dbReference type="ARBA" id="ARBA00022960"/>
    </source>
</evidence>
<dbReference type="InterPro" id="IPR012338">
    <property type="entry name" value="Beta-lactam/transpept-like"/>
</dbReference>
<dbReference type="EC" id="3.4.-.-" evidence="10"/>
<keyword evidence="10" id="KW-0121">Carboxypeptidase</keyword>
<dbReference type="PRINTS" id="PR00725">
    <property type="entry name" value="DADACBPTASE1"/>
</dbReference>
<comment type="caution">
    <text evidence="10">The sequence shown here is derived from an EMBL/GenBank/DDBJ whole genome shotgun (WGS) entry which is preliminary data.</text>
</comment>
<dbReference type="PANTHER" id="PTHR21581:SF6">
    <property type="entry name" value="TRAFFICKING PROTEIN PARTICLE COMPLEX SUBUNIT 12"/>
    <property type="match status" value="1"/>
</dbReference>
<dbReference type="Proteomes" id="UP001556220">
    <property type="component" value="Unassembled WGS sequence"/>
</dbReference>
<evidence type="ECO:0000256" key="3">
    <source>
        <dbReference type="ARBA" id="ARBA00022801"/>
    </source>
</evidence>
<feature type="region of interest" description="Disordered" evidence="8">
    <location>
        <begin position="309"/>
        <end position="383"/>
    </location>
</feature>
<evidence type="ECO:0000256" key="8">
    <source>
        <dbReference type="SAM" id="MobiDB-lite"/>
    </source>
</evidence>
<comment type="similarity">
    <text evidence="1 7">Belongs to the peptidase S11 family.</text>
</comment>
<sequence>MAIESMRLGRVLDRLRAILLLVLLCSLGGFACAAHAGYAAIVVDGSTGQVLQQVNADQRDYPASLTKMMTLYLTFQGLKSGKLTLDQQMPVSAWAANKSPTKLGLRAGQTVSVQDCILGMITKSANDAATVMGEGIGGSESHFAEMMNAQAALLGMSDTHFANASGLPDPNNTSTAHDLVKLAMALYRDFPQYAHFFATQEFVFRGHIVRGHNHLMYRYPGMDGLKTGFTDASGFNLASTAVRDGHRLFAVVLGSRTAAVRDNLMARLLDDGFEGQQTPPILVAEAAGVRAGSRAARILEAISPIQTAEADTVPASQRRPGARPPRHGKRAVVASRSCGTNRGTACRASRSHRRARHAAPKLAAHHPRTKKTVVVASRRDTDG</sequence>
<dbReference type="InterPro" id="IPR001967">
    <property type="entry name" value="Peptidase_S11_N"/>
</dbReference>
<evidence type="ECO:0000256" key="6">
    <source>
        <dbReference type="ARBA" id="ARBA00023316"/>
    </source>
</evidence>
<feature type="compositionally biased region" description="Basic residues" evidence="8">
    <location>
        <begin position="320"/>
        <end position="330"/>
    </location>
</feature>
<keyword evidence="6" id="KW-0961">Cell wall biogenesis/degradation</keyword>
<dbReference type="Gene3D" id="3.40.710.10">
    <property type="entry name" value="DD-peptidase/beta-lactamase superfamily"/>
    <property type="match status" value="1"/>
</dbReference>
<dbReference type="SUPFAM" id="SSF56601">
    <property type="entry name" value="beta-lactamase/transpeptidase-like"/>
    <property type="match status" value="1"/>
</dbReference>
<organism evidence="10 11">
    <name type="scientific">Rhodanobacter lycopersici</name>
    <dbReference type="NCBI Taxonomy" id="3162487"/>
    <lineage>
        <taxon>Bacteria</taxon>
        <taxon>Pseudomonadati</taxon>
        <taxon>Pseudomonadota</taxon>
        <taxon>Gammaproteobacteria</taxon>
        <taxon>Lysobacterales</taxon>
        <taxon>Rhodanobacteraceae</taxon>
        <taxon>Rhodanobacter</taxon>
    </lineage>
</organism>
<gene>
    <name evidence="10" type="ORF">ABQJ54_10430</name>
</gene>
<evidence type="ECO:0000256" key="7">
    <source>
        <dbReference type="RuleBase" id="RU004016"/>
    </source>
</evidence>
<evidence type="ECO:0000313" key="10">
    <source>
        <dbReference type="EMBL" id="MEW9572171.1"/>
    </source>
</evidence>
<protein>
    <submittedName>
        <fullName evidence="10">D-alanyl-D-alanine carboxypeptidase family protein</fullName>
        <ecNumber evidence="10">3.4.-.-</ecNumber>
    </submittedName>
</protein>
<keyword evidence="11" id="KW-1185">Reference proteome</keyword>
<evidence type="ECO:0000259" key="9">
    <source>
        <dbReference type="Pfam" id="PF00768"/>
    </source>
</evidence>
<reference evidence="10 11" key="1">
    <citation type="submission" date="2024-06" db="EMBL/GenBank/DDBJ databases">
        <authorList>
            <person name="Woo H."/>
        </authorList>
    </citation>
    <scope>NUCLEOTIDE SEQUENCE [LARGE SCALE GENOMIC DNA]</scope>
    <source>
        <strain evidence="10 11">Si-c</strain>
    </source>
</reference>
<dbReference type="PANTHER" id="PTHR21581">
    <property type="entry name" value="D-ALANYL-D-ALANINE CARBOXYPEPTIDASE"/>
    <property type="match status" value="1"/>
</dbReference>
<dbReference type="InterPro" id="IPR018044">
    <property type="entry name" value="Peptidase_S11"/>
</dbReference>